<dbReference type="WBParaSite" id="EEL_0000331001-mRNA-1">
    <property type="protein sequence ID" value="EEL_0000331001-mRNA-1"/>
    <property type="gene ID" value="EEL_0000331001"/>
</dbReference>
<keyword evidence="2" id="KW-1185">Reference proteome</keyword>
<feature type="region of interest" description="Disordered" evidence="1">
    <location>
        <begin position="1"/>
        <end position="134"/>
    </location>
</feature>
<feature type="compositionally biased region" description="Low complexity" evidence="1">
    <location>
        <begin position="9"/>
        <end position="20"/>
    </location>
</feature>
<name>A0A0R3RP97_9BILA</name>
<feature type="compositionally biased region" description="Polar residues" evidence="1">
    <location>
        <begin position="72"/>
        <end position="82"/>
    </location>
</feature>
<feature type="compositionally biased region" description="Basic residues" evidence="1">
    <location>
        <begin position="97"/>
        <end position="106"/>
    </location>
</feature>
<reference evidence="3" key="1">
    <citation type="submission" date="2017-02" db="UniProtKB">
        <authorList>
            <consortium name="WormBaseParasite"/>
        </authorList>
    </citation>
    <scope>IDENTIFICATION</scope>
</reference>
<evidence type="ECO:0000313" key="2">
    <source>
        <dbReference type="Proteomes" id="UP000050640"/>
    </source>
</evidence>
<organism evidence="2 3">
    <name type="scientific">Elaeophora elaphi</name>
    <dbReference type="NCBI Taxonomy" id="1147741"/>
    <lineage>
        <taxon>Eukaryota</taxon>
        <taxon>Metazoa</taxon>
        <taxon>Ecdysozoa</taxon>
        <taxon>Nematoda</taxon>
        <taxon>Chromadorea</taxon>
        <taxon>Rhabditida</taxon>
        <taxon>Spirurina</taxon>
        <taxon>Spiruromorpha</taxon>
        <taxon>Filarioidea</taxon>
        <taxon>Onchocercidae</taxon>
        <taxon>Elaeophora</taxon>
    </lineage>
</organism>
<feature type="compositionally biased region" description="Basic and acidic residues" evidence="1">
    <location>
        <begin position="41"/>
        <end position="58"/>
    </location>
</feature>
<dbReference type="AlphaFoldDB" id="A0A0R3RP97"/>
<proteinExistence type="predicted"/>
<evidence type="ECO:0000256" key="1">
    <source>
        <dbReference type="SAM" id="MobiDB-lite"/>
    </source>
</evidence>
<sequence>MYFEKRNEILSNEESSNLEEINADLSKEKMEISSNKRMAGKLREEIENRKDRKMDKTSKIQSFFPGECSRKNFGSRQTTKKISGSRELSKEISDSKKSRKRDRWRYRRSDSKESVKYAIRSRGSGSTERLRDESAEYDKKVYSGQVSLLSVLPFRS</sequence>
<dbReference type="Proteomes" id="UP000050640">
    <property type="component" value="Unplaced"/>
</dbReference>
<accession>A0A0R3RP97</accession>
<evidence type="ECO:0000313" key="3">
    <source>
        <dbReference type="WBParaSite" id="EEL_0000331001-mRNA-1"/>
    </source>
</evidence>
<protein>
    <submittedName>
        <fullName evidence="3">Uncharacterized protein</fullName>
    </submittedName>
</protein>
<feature type="compositionally biased region" description="Basic and acidic residues" evidence="1">
    <location>
        <begin position="87"/>
        <end position="96"/>
    </location>
</feature>